<dbReference type="PROSITE" id="PS01002">
    <property type="entry name" value="TCTP_1"/>
    <property type="match status" value="1"/>
</dbReference>
<dbReference type="GO" id="GO:0005737">
    <property type="term" value="C:cytoplasm"/>
    <property type="evidence" value="ECO:0007669"/>
    <property type="project" value="TreeGrafter"/>
</dbReference>
<dbReference type="OrthoDB" id="10248936at2759"/>
<evidence type="ECO:0000256" key="1">
    <source>
        <dbReference type="ARBA" id="ARBA00014759"/>
    </source>
</evidence>
<protein>
    <recommendedName>
        <fullName evidence="1">Translationally-controlled tumor protein homolog</fullName>
    </recommendedName>
</protein>
<keyword evidence="2" id="KW-0648">Protein biosynthesis</keyword>
<dbReference type="FunFam" id="2.170.150.10:FF:000002">
    <property type="entry name" value="Translationally-controlled tumor protein homolog"/>
    <property type="match status" value="1"/>
</dbReference>
<dbReference type="SUPFAM" id="SSF51316">
    <property type="entry name" value="Mss4-like"/>
    <property type="match status" value="1"/>
</dbReference>
<evidence type="ECO:0000259" key="4">
    <source>
        <dbReference type="PROSITE" id="PS51797"/>
    </source>
</evidence>
<feature type="domain" description="TCTP" evidence="4">
    <location>
        <begin position="1"/>
        <end position="168"/>
    </location>
</feature>
<dbReference type="HOGENOM" id="CLU_095877_0_0_1"/>
<gene>
    <name evidence="5" type="ORF">M413DRAFT_441207</name>
</gene>
<evidence type="ECO:0000313" key="6">
    <source>
        <dbReference type="Proteomes" id="UP000053424"/>
    </source>
</evidence>
<evidence type="ECO:0000256" key="2">
    <source>
        <dbReference type="ARBA" id="ARBA00022917"/>
    </source>
</evidence>
<evidence type="ECO:0000256" key="3">
    <source>
        <dbReference type="PROSITE-ProRule" id="PRU01133"/>
    </source>
</evidence>
<name>A0A0C3CQL8_HEBCY</name>
<evidence type="ECO:0000313" key="5">
    <source>
        <dbReference type="EMBL" id="KIM46141.1"/>
    </source>
</evidence>
<dbReference type="PRINTS" id="PR01653">
    <property type="entry name" value="TCTPROTEIN"/>
</dbReference>
<dbReference type="InterPro" id="IPR018103">
    <property type="entry name" value="Translation_control_tumour_CS"/>
</dbReference>
<dbReference type="Gene3D" id="2.170.150.10">
    <property type="entry name" value="Metal Binding Protein, Guanine Nucleotide Exchange Factor, Chain A"/>
    <property type="match status" value="1"/>
</dbReference>
<dbReference type="InterPro" id="IPR018105">
    <property type="entry name" value="Translational_control_tumour_p"/>
</dbReference>
<reference evidence="5 6" key="1">
    <citation type="submission" date="2014-04" db="EMBL/GenBank/DDBJ databases">
        <authorList>
            <consortium name="DOE Joint Genome Institute"/>
            <person name="Kuo A."/>
            <person name="Gay G."/>
            <person name="Dore J."/>
            <person name="Kohler A."/>
            <person name="Nagy L.G."/>
            <person name="Floudas D."/>
            <person name="Copeland A."/>
            <person name="Barry K.W."/>
            <person name="Cichocki N."/>
            <person name="Veneault-Fourrey C."/>
            <person name="LaButti K."/>
            <person name="Lindquist E.A."/>
            <person name="Lipzen A."/>
            <person name="Lundell T."/>
            <person name="Morin E."/>
            <person name="Murat C."/>
            <person name="Sun H."/>
            <person name="Tunlid A."/>
            <person name="Henrissat B."/>
            <person name="Grigoriev I.V."/>
            <person name="Hibbett D.S."/>
            <person name="Martin F."/>
            <person name="Nordberg H.P."/>
            <person name="Cantor M.N."/>
            <person name="Hua S.X."/>
        </authorList>
    </citation>
    <scope>NUCLEOTIDE SEQUENCE [LARGE SCALE GENOMIC DNA]</scope>
    <source>
        <strain evidence="6">h7</strain>
    </source>
</reference>
<dbReference type="EMBL" id="KN831771">
    <property type="protein sequence ID" value="KIM46141.1"/>
    <property type="molecule type" value="Genomic_DNA"/>
</dbReference>
<dbReference type="AlphaFoldDB" id="A0A0C3CQL8"/>
<dbReference type="PROSITE" id="PS01003">
    <property type="entry name" value="TCTP_2"/>
    <property type="match status" value="1"/>
</dbReference>
<dbReference type="GO" id="GO:0005509">
    <property type="term" value="F:calcium ion binding"/>
    <property type="evidence" value="ECO:0007669"/>
    <property type="project" value="TreeGrafter"/>
</dbReference>
<dbReference type="STRING" id="686832.A0A0C3CQL8"/>
<dbReference type="PROSITE" id="PS51797">
    <property type="entry name" value="TCTP_3"/>
    <property type="match status" value="1"/>
</dbReference>
<dbReference type="Proteomes" id="UP000053424">
    <property type="component" value="Unassembled WGS sequence"/>
</dbReference>
<dbReference type="InterPro" id="IPR011323">
    <property type="entry name" value="Mss4/transl-control_tumour"/>
</dbReference>
<accession>A0A0C3CQL8</accession>
<keyword evidence="6" id="KW-1185">Reference proteome</keyword>
<dbReference type="Pfam" id="PF00838">
    <property type="entry name" value="TCTP"/>
    <property type="match status" value="1"/>
</dbReference>
<comment type="similarity">
    <text evidence="3">Belongs to the TCTP family.</text>
</comment>
<dbReference type="PANTHER" id="PTHR11991">
    <property type="entry name" value="TRANSLATIONALLY CONTROLLED TUMOR PROTEIN-RELATED"/>
    <property type="match status" value="1"/>
</dbReference>
<dbReference type="InterPro" id="IPR011057">
    <property type="entry name" value="Mss4-like_sf"/>
</dbReference>
<dbReference type="InterPro" id="IPR034737">
    <property type="entry name" value="TCTP"/>
</dbReference>
<organism evidence="5 6">
    <name type="scientific">Hebeloma cylindrosporum</name>
    <dbReference type="NCBI Taxonomy" id="76867"/>
    <lineage>
        <taxon>Eukaryota</taxon>
        <taxon>Fungi</taxon>
        <taxon>Dikarya</taxon>
        <taxon>Basidiomycota</taxon>
        <taxon>Agaricomycotina</taxon>
        <taxon>Agaricomycetes</taxon>
        <taxon>Agaricomycetidae</taxon>
        <taxon>Agaricales</taxon>
        <taxon>Agaricineae</taxon>
        <taxon>Hymenogastraceae</taxon>
        <taxon>Hebeloma</taxon>
    </lineage>
</organism>
<dbReference type="PANTHER" id="PTHR11991:SF0">
    <property type="entry name" value="TRANSLATIONALLY-CONTROLLED TUMOR PROTEIN"/>
    <property type="match status" value="1"/>
</dbReference>
<sequence length="168" mass="18893">MLLYEDILTGDELFSDAFPLKAIDNIVYEVDCQMIVVKAGADVDIGANPSAEEQDEALEDGASQVNNVVHSFRLQSTTFDKKSYLTYLKGYMKAVKEKLAETKPESVQEFEKGAAAYAKKIIANFKDYEFYTGEAMNPDGMVALLNYREDGVTPYFTFWKHGTKQVKL</sequence>
<proteinExistence type="inferred from homology"/>
<dbReference type="GO" id="GO:0006412">
    <property type="term" value="P:translation"/>
    <property type="evidence" value="ECO:0007669"/>
    <property type="project" value="UniProtKB-KW"/>
</dbReference>
<reference evidence="6" key="2">
    <citation type="submission" date="2015-01" db="EMBL/GenBank/DDBJ databases">
        <title>Evolutionary Origins and Diversification of the Mycorrhizal Mutualists.</title>
        <authorList>
            <consortium name="DOE Joint Genome Institute"/>
            <consortium name="Mycorrhizal Genomics Consortium"/>
            <person name="Kohler A."/>
            <person name="Kuo A."/>
            <person name="Nagy L.G."/>
            <person name="Floudas D."/>
            <person name="Copeland A."/>
            <person name="Barry K.W."/>
            <person name="Cichocki N."/>
            <person name="Veneault-Fourrey C."/>
            <person name="LaButti K."/>
            <person name="Lindquist E.A."/>
            <person name="Lipzen A."/>
            <person name="Lundell T."/>
            <person name="Morin E."/>
            <person name="Murat C."/>
            <person name="Riley R."/>
            <person name="Ohm R."/>
            <person name="Sun H."/>
            <person name="Tunlid A."/>
            <person name="Henrissat B."/>
            <person name="Grigoriev I.V."/>
            <person name="Hibbett D.S."/>
            <person name="Martin F."/>
        </authorList>
    </citation>
    <scope>NUCLEOTIDE SEQUENCE [LARGE SCALE GENOMIC DNA]</scope>
    <source>
        <strain evidence="6">h7</strain>
    </source>
</reference>